<sequence>MAKKTMNVEVTILSRENIKPCLPSLDHLKPYKLCLFDQLTPVTYASGVMFYPITQPNINLPKTLAHLKNSLSKALNLYYPFSGRTKKNLYVDDYAAGLLYLEARVNCRMSEFFKLRDTESLNRFIPFHPFRKETDTSGPQVAFQVNIFACGGIALGVSMAHKFSDGSTVTFLLKSWAAEIAGSPEKIIRPNLSCAGETFPARDDLPRKHVDLMDEMWFKESDYVTKRFVFDSRAVAGLRDRARSEKVPKPTRNEALTGFIWKHATAASWAVSGSRKLSIAAHAVNLRPRMKPNNNDLLHSTGNLFWWAFAAANPANEAERELDQLVGLLKEVLEGFDNEFLETMKGEDGFSAVSELLSQIEAMFSMDSDKPDIFAFTGWNSLFNDIDFGWGVPFWIGVMGKVGPAFRNLVVFVDSQWGKGIEAWITLEAKQMAVLETDKEFLAFASLNPGISSL</sequence>
<organism evidence="4 5">
    <name type="scientific">Trema orientale</name>
    <name type="common">Charcoal tree</name>
    <name type="synonym">Celtis orientalis</name>
    <dbReference type="NCBI Taxonomy" id="63057"/>
    <lineage>
        <taxon>Eukaryota</taxon>
        <taxon>Viridiplantae</taxon>
        <taxon>Streptophyta</taxon>
        <taxon>Embryophyta</taxon>
        <taxon>Tracheophyta</taxon>
        <taxon>Spermatophyta</taxon>
        <taxon>Magnoliopsida</taxon>
        <taxon>eudicotyledons</taxon>
        <taxon>Gunneridae</taxon>
        <taxon>Pentapetalae</taxon>
        <taxon>rosids</taxon>
        <taxon>fabids</taxon>
        <taxon>Rosales</taxon>
        <taxon>Cannabaceae</taxon>
        <taxon>Trema</taxon>
    </lineage>
</organism>
<evidence type="ECO:0000256" key="1">
    <source>
        <dbReference type="ARBA" id="ARBA00009861"/>
    </source>
</evidence>
<comment type="similarity">
    <text evidence="1">Belongs to the plant acyltransferase family.</text>
</comment>
<keyword evidence="5" id="KW-1185">Reference proteome</keyword>
<accession>A0A2P5BJ74</accession>
<dbReference type="PANTHER" id="PTHR31623">
    <property type="entry name" value="F21J9.9"/>
    <property type="match status" value="1"/>
</dbReference>
<name>A0A2P5BJ74_TREOI</name>
<dbReference type="Gene3D" id="3.30.559.10">
    <property type="entry name" value="Chloramphenicol acetyltransferase-like domain"/>
    <property type="match status" value="2"/>
</dbReference>
<dbReference type="InterPro" id="IPR023213">
    <property type="entry name" value="CAT-like_dom_sf"/>
</dbReference>
<keyword evidence="2 4" id="KW-0808">Transferase</keyword>
<dbReference type="InParanoid" id="A0A2P5BJ74"/>
<evidence type="ECO:0000256" key="3">
    <source>
        <dbReference type="ARBA" id="ARBA00023315"/>
    </source>
</evidence>
<dbReference type="Proteomes" id="UP000237000">
    <property type="component" value="Unassembled WGS sequence"/>
</dbReference>
<dbReference type="PANTHER" id="PTHR31623:SF20">
    <property type="entry name" value="VINORINE SYNTHASE-LIKE"/>
    <property type="match status" value="1"/>
</dbReference>
<gene>
    <name evidence="4" type="ORF">TorRG33x02_319250</name>
</gene>
<evidence type="ECO:0000313" key="5">
    <source>
        <dbReference type="Proteomes" id="UP000237000"/>
    </source>
</evidence>
<reference evidence="5" key="1">
    <citation type="submission" date="2016-06" db="EMBL/GenBank/DDBJ databases">
        <title>Parallel loss of symbiosis genes in relatives of nitrogen-fixing non-legume Parasponia.</title>
        <authorList>
            <person name="Van Velzen R."/>
            <person name="Holmer R."/>
            <person name="Bu F."/>
            <person name="Rutten L."/>
            <person name="Van Zeijl A."/>
            <person name="Liu W."/>
            <person name="Santuari L."/>
            <person name="Cao Q."/>
            <person name="Sharma T."/>
            <person name="Shen D."/>
            <person name="Roswanjaya Y."/>
            <person name="Wardhani T."/>
            <person name="Kalhor M.S."/>
            <person name="Jansen J."/>
            <person name="Van den Hoogen J."/>
            <person name="Gungor B."/>
            <person name="Hartog M."/>
            <person name="Hontelez J."/>
            <person name="Verver J."/>
            <person name="Yang W.-C."/>
            <person name="Schijlen E."/>
            <person name="Repin R."/>
            <person name="Schilthuizen M."/>
            <person name="Schranz E."/>
            <person name="Heidstra R."/>
            <person name="Miyata K."/>
            <person name="Fedorova E."/>
            <person name="Kohlen W."/>
            <person name="Bisseling T."/>
            <person name="Smit S."/>
            <person name="Geurts R."/>
        </authorList>
    </citation>
    <scope>NUCLEOTIDE SEQUENCE [LARGE SCALE GENOMIC DNA]</scope>
    <source>
        <strain evidence="5">cv. RG33-2</strain>
    </source>
</reference>
<dbReference type="AlphaFoldDB" id="A0A2P5BJ74"/>
<evidence type="ECO:0000313" key="4">
    <source>
        <dbReference type="EMBL" id="PON48845.1"/>
    </source>
</evidence>
<dbReference type="GO" id="GO:0016746">
    <property type="term" value="F:acyltransferase activity"/>
    <property type="evidence" value="ECO:0007669"/>
    <property type="project" value="UniProtKB-KW"/>
</dbReference>
<keyword evidence="3" id="KW-0012">Acyltransferase</keyword>
<dbReference type="OrthoDB" id="671439at2759"/>
<comment type="caution">
    <text evidence="4">The sequence shown here is derived from an EMBL/GenBank/DDBJ whole genome shotgun (WGS) entry which is preliminary data.</text>
</comment>
<dbReference type="Pfam" id="PF02458">
    <property type="entry name" value="Transferase"/>
    <property type="match status" value="1"/>
</dbReference>
<evidence type="ECO:0000256" key="2">
    <source>
        <dbReference type="ARBA" id="ARBA00022679"/>
    </source>
</evidence>
<dbReference type="EMBL" id="JXTC01000511">
    <property type="protein sequence ID" value="PON48845.1"/>
    <property type="molecule type" value="Genomic_DNA"/>
</dbReference>
<protein>
    <submittedName>
        <fullName evidence="4">Transferase</fullName>
    </submittedName>
</protein>
<proteinExistence type="inferred from homology"/>
<dbReference type="STRING" id="63057.A0A2P5BJ74"/>